<keyword evidence="2" id="KW-1185">Reference proteome</keyword>
<accession>A0ACC3KZ97</accession>
<reference evidence="1 2" key="1">
    <citation type="journal article" date="2014" name="Nature">
        <title>The genome of Eucalyptus grandis.</title>
        <authorList>
            <person name="Myburg A.A."/>
            <person name="Grattapaglia D."/>
            <person name="Tuskan G.A."/>
            <person name="Hellsten U."/>
            <person name="Hayes R.D."/>
            <person name="Grimwood J."/>
            <person name="Jenkins J."/>
            <person name="Lindquist E."/>
            <person name="Tice H."/>
            <person name="Bauer D."/>
            <person name="Goodstein D.M."/>
            <person name="Dubchak I."/>
            <person name="Poliakov A."/>
            <person name="Mizrachi E."/>
            <person name="Kullan A.R."/>
            <person name="Hussey S.G."/>
            <person name="Pinard D."/>
            <person name="van der Merwe K."/>
            <person name="Singh P."/>
            <person name="van Jaarsveld I."/>
            <person name="Silva-Junior O.B."/>
            <person name="Togawa R.C."/>
            <person name="Pappas M.R."/>
            <person name="Faria D.A."/>
            <person name="Sansaloni C.P."/>
            <person name="Petroli C.D."/>
            <person name="Yang X."/>
            <person name="Ranjan P."/>
            <person name="Tschaplinski T.J."/>
            <person name="Ye C.Y."/>
            <person name="Li T."/>
            <person name="Sterck L."/>
            <person name="Vanneste K."/>
            <person name="Murat F."/>
            <person name="Soler M."/>
            <person name="Clemente H.S."/>
            <person name="Saidi N."/>
            <person name="Cassan-Wang H."/>
            <person name="Dunand C."/>
            <person name="Hefer C.A."/>
            <person name="Bornberg-Bauer E."/>
            <person name="Kersting A.R."/>
            <person name="Vining K."/>
            <person name="Amarasinghe V."/>
            <person name="Ranik M."/>
            <person name="Naithani S."/>
            <person name="Elser J."/>
            <person name="Boyd A.E."/>
            <person name="Liston A."/>
            <person name="Spatafora J.W."/>
            <person name="Dharmwardhana P."/>
            <person name="Raja R."/>
            <person name="Sullivan C."/>
            <person name="Romanel E."/>
            <person name="Alves-Ferreira M."/>
            <person name="Kulheim C."/>
            <person name="Foley W."/>
            <person name="Carocha V."/>
            <person name="Paiva J."/>
            <person name="Kudrna D."/>
            <person name="Brommonschenkel S.H."/>
            <person name="Pasquali G."/>
            <person name="Byrne M."/>
            <person name="Rigault P."/>
            <person name="Tibbits J."/>
            <person name="Spokevicius A."/>
            <person name="Jones R.C."/>
            <person name="Steane D.A."/>
            <person name="Vaillancourt R.E."/>
            <person name="Potts B.M."/>
            <person name="Joubert F."/>
            <person name="Barry K."/>
            <person name="Pappas G.J."/>
            <person name="Strauss S.H."/>
            <person name="Jaiswal P."/>
            <person name="Grima-Pettenati J."/>
            <person name="Salse J."/>
            <person name="Van de Peer Y."/>
            <person name="Rokhsar D.S."/>
            <person name="Schmutz J."/>
        </authorList>
    </citation>
    <scope>NUCLEOTIDE SEQUENCE [LARGE SCALE GENOMIC DNA]</scope>
    <source>
        <strain evidence="2">cv. BRASUZ1</strain>
        <tissue evidence="1">Leaf extractions</tissue>
    </source>
</reference>
<evidence type="ECO:0000313" key="1">
    <source>
        <dbReference type="EMBL" id="KAK3431465.1"/>
    </source>
</evidence>
<organism evidence="1 2">
    <name type="scientific">Eucalyptus grandis</name>
    <name type="common">Flooded gum</name>
    <dbReference type="NCBI Taxonomy" id="71139"/>
    <lineage>
        <taxon>Eukaryota</taxon>
        <taxon>Viridiplantae</taxon>
        <taxon>Streptophyta</taxon>
        <taxon>Embryophyta</taxon>
        <taxon>Tracheophyta</taxon>
        <taxon>Spermatophyta</taxon>
        <taxon>Magnoliopsida</taxon>
        <taxon>eudicotyledons</taxon>
        <taxon>Gunneridae</taxon>
        <taxon>Pentapetalae</taxon>
        <taxon>rosids</taxon>
        <taxon>malvids</taxon>
        <taxon>Myrtales</taxon>
        <taxon>Myrtaceae</taxon>
        <taxon>Myrtoideae</taxon>
        <taxon>Eucalypteae</taxon>
        <taxon>Eucalyptus</taxon>
    </lineage>
</organism>
<name>A0ACC3KZ97_EUCGR</name>
<sequence>MEHLQWRIPAMILLASFAAYLYVKEPSKVPRNDCSLLPDHHYWIKSKRIVTPDGIICGAVEVKGKFFTSVVTENDWRGASKGEQVIDYGEAVVMPGLVDVHAHLDDPGRADWEGFPSGTKAAAAGFWGGLVPGNAFNSSTLEALLEAGVLGLKSFMCPSGIDDFPMTNADHIKEGLSVLAKYRRPLLVHAELQLDSGSHLDLNTEDARSYSTYLKTRPPAWQDFLTN</sequence>
<comment type="caution">
    <text evidence="1">The sequence shown here is derived from an EMBL/GenBank/DDBJ whole genome shotgun (WGS) entry which is preliminary data.</text>
</comment>
<proteinExistence type="predicted"/>
<gene>
    <name evidence="1" type="ORF">EUGRSUZ_E03117</name>
</gene>
<dbReference type="EMBL" id="CM064439">
    <property type="protein sequence ID" value="KAK3431465.1"/>
    <property type="molecule type" value="Genomic_DNA"/>
</dbReference>
<protein>
    <submittedName>
        <fullName evidence="1">Uncharacterized protein</fullName>
    </submittedName>
</protein>
<dbReference type="Proteomes" id="UP000030711">
    <property type="component" value="Chromosome 5"/>
</dbReference>
<evidence type="ECO:0000313" key="2">
    <source>
        <dbReference type="Proteomes" id="UP000030711"/>
    </source>
</evidence>